<feature type="domain" description="HTH merR-type" evidence="2">
    <location>
        <begin position="1"/>
        <end position="71"/>
    </location>
</feature>
<dbReference type="SUPFAM" id="SSF46955">
    <property type="entry name" value="Putative DNA-binding domain"/>
    <property type="match status" value="1"/>
</dbReference>
<dbReference type="InterPro" id="IPR000551">
    <property type="entry name" value="MerR-type_HTH_dom"/>
</dbReference>
<keyword evidence="4" id="KW-1185">Reference proteome</keyword>
<dbReference type="InterPro" id="IPR009061">
    <property type="entry name" value="DNA-bd_dom_put_sf"/>
</dbReference>
<accession>A0A918C6C0</accession>
<name>A0A918C6C0_9DEIO</name>
<protein>
    <submittedName>
        <fullName evidence="3">MerR family transcriptional regulator</fullName>
    </submittedName>
</protein>
<keyword evidence="1" id="KW-0238">DNA-binding</keyword>
<gene>
    <name evidence="3" type="ORF">GCM10008957_20740</name>
</gene>
<dbReference type="EMBL" id="BMQL01000009">
    <property type="protein sequence ID" value="GGR07890.1"/>
    <property type="molecule type" value="Genomic_DNA"/>
</dbReference>
<reference evidence="3" key="1">
    <citation type="journal article" date="2014" name="Int. J. Syst. Evol. Microbiol.">
        <title>Complete genome sequence of Corynebacterium casei LMG S-19264T (=DSM 44701T), isolated from a smear-ripened cheese.</title>
        <authorList>
            <consortium name="US DOE Joint Genome Institute (JGI-PGF)"/>
            <person name="Walter F."/>
            <person name="Albersmeier A."/>
            <person name="Kalinowski J."/>
            <person name="Ruckert C."/>
        </authorList>
    </citation>
    <scope>NUCLEOTIDE SEQUENCE</scope>
    <source>
        <strain evidence="3">JCM 31311</strain>
    </source>
</reference>
<dbReference type="PROSITE" id="PS00552">
    <property type="entry name" value="HTH_MERR_1"/>
    <property type="match status" value="1"/>
</dbReference>
<evidence type="ECO:0000256" key="1">
    <source>
        <dbReference type="ARBA" id="ARBA00023125"/>
    </source>
</evidence>
<evidence type="ECO:0000259" key="2">
    <source>
        <dbReference type="PROSITE" id="PS50937"/>
    </source>
</evidence>
<dbReference type="AlphaFoldDB" id="A0A918C6C0"/>
<evidence type="ECO:0000313" key="3">
    <source>
        <dbReference type="EMBL" id="GGR07890.1"/>
    </source>
</evidence>
<reference evidence="3" key="2">
    <citation type="submission" date="2020-09" db="EMBL/GenBank/DDBJ databases">
        <authorList>
            <person name="Sun Q."/>
            <person name="Ohkuma M."/>
        </authorList>
    </citation>
    <scope>NUCLEOTIDE SEQUENCE</scope>
    <source>
        <strain evidence="3">JCM 31311</strain>
    </source>
</reference>
<sequence length="245" mass="27820">MRLKIGELARKTGLSIRTLRHYDELGLLSPGERTERGHRLYSPADFARLLQVQGLKSLGLRLDDIRVMLSDPDCDSGAILSRHIQQVERQVQEQQRLLQRLRAVASRQAVSASELLEVIRMSEKIREKVASIMEVARSVGGDDQSRFDAEQQAYLAQQAETLGQTRIEEVQNAWPTLMAEVLTEMERGTDPKDPAVRALGLRWRTLVQEFSGGRPDIERTLSDAYQGRMTPEMQAMWDYIAKAMT</sequence>
<dbReference type="Proteomes" id="UP000603865">
    <property type="component" value="Unassembled WGS sequence"/>
</dbReference>
<dbReference type="SMART" id="SM00422">
    <property type="entry name" value="HTH_MERR"/>
    <property type="match status" value="1"/>
</dbReference>
<dbReference type="Pfam" id="PF13411">
    <property type="entry name" value="MerR_1"/>
    <property type="match status" value="1"/>
</dbReference>
<dbReference type="PRINTS" id="PR00040">
    <property type="entry name" value="HTHMERR"/>
</dbReference>
<proteinExistence type="predicted"/>
<dbReference type="PROSITE" id="PS50937">
    <property type="entry name" value="HTH_MERR_2"/>
    <property type="match status" value="1"/>
</dbReference>
<dbReference type="InterPro" id="IPR012925">
    <property type="entry name" value="TipAS_dom"/>
</dbReference>
<dbReference type="PANTHER" id="PTHR30204">
    <property type="entry name" value="REDOX-CYCLING DRUG-SENSING TRANSCRIPTIONAL ACTIVATOR SOXR"/>
    <property type="match status" value="1"/>
</dbReference>
<organism evidence="3 4">
    <name type="scientific">Deinococcus ruber</name>
    <dbReference type="NCBI Taxonomy" id="1848197"/>
    <lineage>
        <taxon>Bacteria</taxon>
        <taxon>Thermotogati</taxon>
        <taxon>Deinococcota</taxon>
        <taxon>Deinococci</taxon>
        <taxon>Deinococcales</taxon>
        <taxon>Deinococcaceae</taxon>
        <taxon>Deinococcus</taxon>
    </lineage>
</organism>
<dbReference type="InterPro" id="IPR047057">
    <property type="entry name" value="MerR_fam"/>
</dbReference>
<dbReference type="PANTHER" id="PTHR30204:SF90">
    <property type="entry name" value="HTH-TYPE TRANSCRIPTIONAL ACTIVATOR MTA"/>
    <property type="match status" value="1"/>
</dbReference>
<dbReference type="GO" id="GO:0003677">
    <property type="term" value="F:DNA binding"/>
    <property type="evidence" value="ECO:0007669"/>
    <property type="project" value="UniProtKB-KW"/>
</dbReference>
<dbReference type="RefSeq" id="WP_189090038.1">
    <property type="nucleotide sequence ID" value="NZ_BMQL01000009.1"/>
</dbReference>
<evidence type="ECO:0000313" key="4">
    <source>
        <dbReference type="Proteomes" id="UP000603865"/>
    </source>
</evidence>
<dbReference type="Pfam" id="PF07739">
    <property type="entry name" value="TipAS"/>
    <property type="match status" value="1"/>
</dbReference>
<dbReference type="GO" id="GO:0003700">
    <property type="term" value="F:DNA-binding transcription factor activity"/>
    <property type="evidence" value="ECO:0007669"/>
    <property type="project" value="InterPro"/>
</dbReference>
<dbReference type="Gene3D" id="1.10.1660.10">
    <property type="match status" value="1"/>
</dbReference>
<comment type="caution">
    <text evidence="3">The sequence shown here is derived from an EMBL/GenBank/DDBJ whole genome shotgun (WGS) entry which is preliminary data.</text>
</comment>